<protein>
    <submittedName>
        <fullName evidence="3">Uncharacterized protein</fullName>
    </submittedName>
</protein>
<proteinExistence type="predicted"/>
<feature type="compositionally biased region" description="Low complexity" evidence="2">
    <location>
        <begin position="1"/>
        <end position="29"/>
    </location>
</feature>
<dbReference type="EMBL" id="CAKOGP040002291">
    <property type="protein sequence ID" value="CAJ1966511.1"/>
    <property type="molecule type" value="Genomic_DNA"/>
</dbReference>
<dbReference type="Proteomes" id="UP001295423">
    <property type="component" value="Unassembled WGS sequence"/>
</dbReference>
<feature type="coiled-coil region" evidence="1">
    <location>
        <begin position="39"/>
        <end position="73"/>
    </location>
</feature>
<keyword evidence="1" id="KW-0175">Coiled coil</keyword>
<accession>A0AAD2G939</accession>
<keyword evidence="4" id="KW-1185">Reference proteome</keyword>
<evidence type="ECO:0000313" key="3">
    <source>
        <dbReference type="EMBL" id="CAJ1966511.1"/>
    </source>
</evidence>
<sequence length="116" mass="13222">MRRWRQPTMKGPTQTTPQTTPEVTPETSPNDTSSRIERMKTLEEKLKLKKAALANMQERVFSTQLEILELQDRKEGRVHKLDSQDTRAVGEVSVDTGSDWGDEESSTPDIEFKLSC</sequence>
<evidence type="ECO:0000256" key="1">
    <source>
        <dbReference type="SAM" id="Coils"/>
    </source>
</evidence>
<dbReference type="AlphaFoldDB" id="A0AAD2G939"/>
<gene>
    <name evidence="3" type="ORF">CYCCA115_LOCUS22095</name>
</gene>
<feature type="region of interest" description="Disordered" evidence="2">
    <location>
        <begin position="79"/>
        <end position="116"/>
    </location>
</feature>
<evidence type="ECO:0000313" key="4">
    <source>
        <dbReference type="Proteomes" id="UP001295423"/>
    </source>
</evidence>
<feature type="region of interest" description="Disordered" evidence="2">
    <location>
        <begin position="1"/>
        <end position="36"/>
    </location>
</feature>
<name>A0AAD2G939_9STRA</name>
<comment type="caution">
    <text evidence="3">The sequence shown here is derived from an EMBL/GenBank/DDBJ whole genome shotgun (WGS) entry which is preliminary data.</text>
</comment>
<evidence type="ECO:0000256" key="2">
    <source>
        <dbReference type="SAM" id="MobiDB-lite"/>
    </source>
</evidence>
<organism evidence="3 4">
    <name type="scientific">Cylindrotheca closterium</name>
    <dbReference type="NCBI Taxonomy" id="2856"/>
    <lineage>
        <taxon>Eukaryota</taxon>
        <taxon>Sar</taxon>
        <taxon>Stramenopiles</taxon>
        <taxon>Ochrophyta</taxon>
        <taxon>Bacillariophyta</taxon>
        <taxon>Bacillariophyceae</taxon>
        <taxon>Bacillariophycidae</taxon>
        <taxon>Bacillariales</taxon>
        <taxon>Bacillariaceae</taxon>
        <taxon>Cylindrotheca</taxon>
    </lineage>
</organism>
<reference evidence="3" key="1">
    <citation type="submission" date="2023-08" db="EMBL/GenBank/DDBJ databases">
        <authorList>
            <person name="Audoor S."/>
            <person name="Bilcke G."/>
        </authorList>
    </citation>
    <scope>NUCLEOTIDE SEQUENCE</scope>
</reference>